<keyword evidence="9" id="KW-1185">Reference proteome</keyword>
<keyword evidence="3" id="KW-1003">Cell membrane</keyword>
<evidence type="ECO:0000256" key="5">
    <source>
        <dbReference type="ARBA" id="ARBA00022989"/>
    </source>
</evidence>
<feature type="transmembrane region" description="Helical" evidence="7">
    <location>
        <begin position="224"/>
        <end position="242"/>
    </location>
</feature>
<evidence type="ECO:0000256" key="1">
    <source>
        <dbReference type="ARBA" id="ARBA00004651"/>
    </source>
</evidence>
<feature type="transmembrane region" description="Helical" evidence="7">
    <location>
        <begin position="375"/>
        <end position="394"/>
    </location>
</feature>
<evidence type="ECO:0000256" key="4">
    <source>
        <dbReference type="ARBA" id="ARBA00022692"/>
    </source>
</evidence>
<dbReference type="InterPro" id="IPR036259">
    <property type="entry name" value="MFS_trans_sf"/>
</dbReference>
<dbReference type="PANTHER" id="PTHR23513">
    <property type="entry name" value="INTEGRAL MEMBRANE EFFLUX PROTEIN-RELATED"/>
    <property type="match status" value="1"/>
</dbReference>
<protein>
    <submittedName>
        <fullName evidence="8">MFS transporter</fullName>
    </submittedName>
</protein>
<dbReference type="Pfam" id="PF05977">
    <property type="entry name" value="MFS_3"/>
    <property type="match status" value="1"/>
</dbReference>
<keyword evidence="2" id="KW-0813">Transport</keyword>
<dbReference type="PANTHER" id="PTHR23513:SF6">
    <property type="entry name" value="MAJOR FACILITATOR SUPERFAMILY ASSOCIATED DOMAIN-CONTAINING PROTEIN"/>
    <property type="match status" value="1"/>
</dbReference>
<feature type="transmembrane region" description="Helical" evidence="7">
    <location>
        <begin position="45"/>
        <end position="62"/>
    </location>
</feature>
<dbReference type="CDD" id="cd06173">
    <property type="entry name" value="MFS_MefA_like"/>
    <property type="match status" value="1"/>
</dbReference>
<dbReference type="RefSeq" id="WP_343915814.1">
    <property type="nucleotide sequence ID" value="NZ_BAAAJT010000002.1"/>
</dbReference>
<feature type="transmembrane region" description="Helical" evidence="7">
    <location>
        <begin position="12"/>
        <end position="33"/>
    </location>
</feature>
<accession>A0ABW4THB5</accession>
<comment type="subcellular location">
    <subcellularLocation>
        <location evidence="1">Cell membrane</location>
        <topology evidence="1">Multi-pass membrane protein</topology>
    </subcellularLocation>
</comment>
<comment type="caution">
    <text evidence="8">The sequence shown here is derived from an EMBL/GenBank/DDBJ whole genome shotgun (WGS) entry which is preliminary data.</text>
</comment>
<dbReference type="Proteomes" id="UP001597351">
    <property type="component" value="Unassembled WGS sequence"/>
</dbReference>
<proteinExistence type="predicted"/>
<evidence type="ECO:0000256" key="2">
    <source>
        <dbReference type="ARBA" id="ARBA00022448"/>
    </source>
</evidence>
<keyword evidence="4 7" id="KW-0812">Transmembrane</keyword>
<dbReference type="InterPro" id="IPR010290">
    <property type="entry name" value="TM_effector"/>
</dbReference>
<name>A0ABW4THB5_9ACTN</name>
<gene>
    <name evidence="8" type="ORF">ACFSDE_00690</name>
</gene>
<reference evidence="9" key="1">
    <citation type="journal article" date="2019" name="Int. J. Syst. Evol. Microbiol.">
        <title>The Global Catalogue of Microorganisms (GCM) 10K type strain sequencing project: providing services to taxonomists for standard genome sequencing and annotation.</title>
        <authorList>
            <consortium name="The Broad Institute Genomics Platform"/>
            <consortium name="The Broad Institute Genome Sequencing Center for Infectious Disease"/>
            <person name="Wu L."/>
            <person name="Ma J."/>
        </authorList>
    </citation>
    <scope>NUCLEOTIDE SEQUENCE [LARGE SCALE GENOMIC DNA]</scope>
    <source>
        <strain evidence="9">CGMCC 1.12477</strain>
    </source>
</reference>
<sequence>MSSFSRFWWGEAVSGMGTAITTLALQTLVLVTLDGGPTEVGWLSSARWMPYLVLGLVVGALVDRVRRRPVIVATDLARAALLASIPLAWSLDVLTLPLLLAVVVAFGVASLVNDAASLSFVPRLVPSDRLQWAHARLDGAGAVAQTGGPALAGALVRLVGAPLAVLVDAATYLFAAATTASLTRVEEPRGPVAERRPLIGEVVEGARWAYGGSGLRRLALSTHVWFAGQTVLIVLVVPFAYLRLDLTALQVGLVLAVGGVGALVGATTSTAVGRAVGTGGAVITSHAVSAVAVLVMVGAAALPDGWQAAVVLALGQLGHGWAMGVSNSHEMAFRQSRTPDGLQARTNTTLRSLNRAVIVVVSPVAGVAADRIGTGAVLASAAVAFGVAALMLAFSPFRHTRVYVDEAVPAP</sequence>
<evidence type="ECO:0000256" key="7">
    <source>
        <dbReference type="SAM" id="Phobius"/>
    </source>
</evidence>
<feature type="transmembrane region" description="Helical" evidence="7">
    <location>
        <begin position="280"/>
        <end position="302"/>
    </location>
</feature>
<evidence type="ECO:0000256" key="3">
    <source>
        <dbReference type="ARBA" id="ARBA00022475"/>
    </source>
</evidence>
<feature type="transmembrane region" description="Helical" evidence="7">
    <location>
        <begin position="95"/>
        <end position="113"/>
    </location>
</feature>
<keyword evidence="6 7" id="KW-0472">Membrane</keyword>
<evidence type="ECO:0000256" key="6">
    <source>
        <dbReference type="ARBA" id="ARBA00023136"/>
    </source>
</evidence>
<feature type="transmembrane region" description="Helical" evidence="7">
    <location>
        <begin position="248"/>
        <end position="268"/>
    </location>
</feature>
<dbReference type="Gene3D" id="1.20.1250.20">
    <property type="entry name" value="MFS general substrate transporter like domains"/>
    <property type="match status" value="1"/>
</dbReference>
<dbReference type="SUPFAM" id="SSF103473">
    <property type="entry name" value="MFS general substrate transporter"/>
    <property type="match status" value="1"/>
</dbReference>
<dbReference type="EMBL" id="JBHUGD010000001">
    <property type="protein sequence ID" value="MFD1945295.1"/>
    <property type="molecule type" value="Genomic_DNA"/>
</dbReference>
<evidence type="ECO:0000313" key="9">
    <source>
        <dbReference type="Proteomes" id="UP001597351"/>
    </source>
</evidence>
<keyword evidence="5 7" id="KW-1133">Transmembrane helix</keyword>
<evidence type="ECO:0000313" key="8">
    <source>
        <dbReference type="EMBL" id="MFD1945295.1"/>
    </source>
</evidence>
<organism evidence="8 9">
    <name type="scientific">Nocardioides aestuarii</name>
    <dbReference type="NCBI Taxonomy" id="252231"/>
    <lineage>
        <taxon>Bacteria</taxon>
        <taxon>Bacillati</taxon>
        <taxon>Actinomycetota</taxon>
        <taxon>Actinomycetes</taxon>
        <taxon>Propionibacteriales</taxon>
        <taxon>Nocardioidaceae</taxon>
        <taxon>Nocardioides</taxon>
    </lineage>
</organism>